<dbReference type="PANTHER" id="PTHR35859:SF5">
    <property type="entry name" value="ION TRANSPORT DOMAIN-CONTAINING PROTEIN"/>
    <property type="match status" value="1"/>
</dbReference>
<feature type="transmembrane region" description="Helical" evidence="2">
    <location>
        <begin position="417"/>
        <end position="437"/>
    </location>
</feature>
<feature type="compositionally biased region" description="Polar residues" evidence="1">
    <location>
        <begin position="145"/>
        <end position="154"/>
    </location>
</feature>
<dbReference type="PANTHER" id="PTHR35859">
    <property type="entry name" value="NONSELECTIVE CATION CHANNEL PROTEIN"/>
    <property type="match status" value="1"/>
</dbReference>
<comment type="caution">
    <text evidence="4">The sequence shown here is derived from an EMBL/GenBank/DDBJ whole genome shotgun (WGS) entry which is preliminary data.</text>
</comment>
<dbReference type="OrthoDB" id="310870at2759"/>
<keyword evidence="2" id="KW-0472">Membrane</keyword>
<name>A0A4U0UGY1_9PEZI</name>
<protein>
    <recommendedName>
        <fullName evidence="3">Calcium channel YVC1-like C-terminal transmembrane domain-containing protein</fullName>
    </recommendedName>
</protein>
<keyword evidence="5" id="KW-1185">Reference proteome</keyword>
<dbReference type="EMBL" id="NAJL01000002">
    <property type="protein sequence ID" value="TKA33765.1"/>
    <property type="molecule type" value="Genomic_DNA"/>
</dbReference>
<feature type="transmembrane region" description="Helical" evidence="2">
    <location>
        <begin position="364"/>
        <end position="386"/>
    </location>
</feature>
<keyword evidence="2" id="KW-0812">Transmembrane</keyword>
<evidence type="ECO:0000313" key="5">
    <source>
        <dbReference type="Proteomes" id="UP000308549"/>
    </source>
</evidence>
<feature type="transmembrane region" description="Helical" evidence="2">
    <location>
        <begin position="247"/>
        <end position="268"/>
    </location>
</feature>
<proteinExistence type="predicted"/>
<keyword evidence="2" id="KW-1133">Transmembrane helix</keyword>
<feature type="region of interest" description="Disordered" evidence="1">
    <location>
        <begin position="557"/>
        <end position="591"/>
    </location>
</feature>
<evidence type="ECO:0000256" key="2">
    <source>
        <dbReference type="SAM" id="Phobius"/>
    </source>
</evidence>
<feature type="region of interest" description="Disordered" evidence="1">
    <location>
        <begin position="145"/>
        <end position="172"/>
    </location>
</feature>
<evidence type="ECO:0000256" key="1">
    <source>
        <dbReference type="SAM" id="MobiDB-lite"/>
    </source>
</evidence>
<evidence type="ECO:0000313" key="4">
    <source>
        <dbReference type="EMBL" id="TKA33765.1"/>
    </source>
</evidence>
<feature type="domain" description="Calcium channel YVC1-like C-terminal transmembrane" evidence="3">
    <location>
        <begin position="274"/>
        <end position="518"/>
    </location>
</feature>
<feature type="transmembrane region" description="Helical" evidence="2">
    <location>
        <begin position="333"/>
        <end position="357"/>
    </location>
</feature>
<dbReference type="Proteomes" id="UP000308549">
    <property type="component" value="Unassembled WGS sequence"/>
</dbReference>
<dbReference type="Pfam" id="PF23317">
    <property type="entry name" value="YVC1_C"/>
    <property type="match status" value="1"/>
</dbReference>
<sequence>MEHCLLPQIDGRESFDVLVRKLSLYFIGHIDAPSTFESLRKDVYTSGLGPLVRYLVDEAQHPAIVSALLALKCHFAVVDAGDDRGISETRGVACELVAWRFVTHLTDREAIDYLCYELPAEGQSSADYSAHVDYVDGTGDRLDSNEQAPLLSQSPPAPIFADDDPERTRSSDPTSFASTFVGLNALEIAAVSEAKKFLSQNAIQRIIDGIWKGDIIFWDSLNQQSTKQAKIYNRHKSDPFCRLRVPLYLKMFEVLFFAVFLALYYTVLVEKRAHKLVEFWDAGSTFYSADFWSLWDLGIIATGVAFLVVRAIGLWKHDDKLIDTAFDIVSVEALFLVPRICSLLSLHPYFGTLLPCLREMTKDFVKFLSLVAIFYIGFDTTFAFLARGTLSFGHFFGSSYLGFEIAEKISPILGPPLMFVFVCLTNILLVTSLISLLSNSLTKVMEHAREEYLSEYAVYVLEASTSNRLTYFLPPLNLVALLFWPLRLVFSAESLRAARIVLLKATHFPFVGLILAWETWRLRWRSGGRGKSSYGLSGQHPNAFAALRRPLEPPPLPVAGSRQAPLAEQTRSPVPKQARGTSATQEPKENLEAAVAQLRKQLETISSLLENERRVNLRSGQ</sequence>
<dbReference type="AlphaFoldDB" id="A0A4U0UGY1"/>
<gene>
    <name evidence="4" type="ORF">B0A50_00601</name>
</gene>
<dbReference type="InterPro" id="IPR052971">
    <property type="entry name" value="TRP_calcium_channel"/>
</dbReference>
<dbReference type="InterPro" id="IPR056336">
    <property type="entry name" value="YVC1_C"/>
</dbReference>
<organism evidence="4 5">
    <name type="scientific">Salinomyces thailandicus</name>
    <dbReference type="NCBI Taxonomy" id="706561"/>
    <lineage>
        <taxon>Eukaryota</taxon>
        <taxon>Fungi</taxon>
        <taxon>Dikarya</taxon>
        <taxon>Ascomycota</taxon>
        <taxon>Pezizomycotina</taxon>
        <taxon>Dothideomycetes</taxon>
        <taxon>Dothideomycetidae</taxon>
        <taxon>Mycosphaerellales</taxon>
        <taxon>Teratosphaeriaceae</taxon>
        <taxon>Salinomyces</taxon>
    </lineage>
</organism>
<accession>A0A4U0UGY1</accession>
<feature type="transmembrane region" description="Helical" evidence="2">
    <location>
        <begin position="498"/>
        <end position="517"/>
    </location>
</feature>
<feature type="transmembrane region" description="Helical" evidence="2">
    <location>
        <begin position="289"/>
        <end position="313"/>
    </location>
</feature>
<evidence type="ECO:0000259" key="3">
    <source>
        <dbReference type="Pfam" id="PF23317"/>
    </source>
</evidence>
<reference evidence="4 5" key="1">
    <citation type="submission" date="2017-03" db="EMBL/GenBank/DDBJ databases">
        <title>Genomes of endolithic fungi from Antarctica.</title>
        <authorList>
            <person name="Coleine C."/>
            <person name="Masonjones S."/>
            <person name="Stajich J.E."/>
        </authorList>
    </citation>
    <scope>NUCLEOTIDE SEQUENCE [LARGE SCALE GENOMIC DNA]</scope>
    <source>
        <strain evidence="4 5">CCFEE 6315</strain>
    </source>
</reference>
<feature type="transmembrane region" description="Helical" evidence="2">
    <location>
        <begin position="469"/>
        <end position="486"/>
    </location>
</feature>